<organism evidence="1 2">
    <name type="scientific">Anabaenopsis elenkinii CCIBt3563</name>
    <dbReference type="NCBI Taxonomy" id="2779889"/>
    <lineage>
        <taxon>Bacteria</taxon>
        <taxon>Bacillati</taxon>
        <taxon>Cyanobacteriota</taxon>
        <taxon>Cyanophyceae</taxon>
        <taxon>Nostocales</taxon>
        <taxon>Nodulariaceae</taxon>
        <taxon>Anabaenopsis</taxon>
    </lineage>
</organism>
<proteinExistence type="predicted"/>
<evidence type="ECO:0000313" key="2">
    <source>
        <dbReference type="Proteomes" id="UP000593846"/>
    </source>
</evidence>
<dbReference type="RefSeq" id="WP_200988898.1">
    <property type="nucleotide sequence ID" value="NZ_CP063311.1"/>
</dbReference>
<dbReference type="AlphaFoldDB" id="A0A7S6U2P7"/>
<sequence>MFFLTNTLKFLFSHPLSSSKPWKALRNFVHWQLHSRLGNQSLSAFVFRFVENTNIIIRGGETGATGNIYVGLHEFKDMRNMLLQEH</sequence>
<dbReference type="Proteomes" id="UP000593846">
    <property type="component" value="Chromosome"/>
</dbReference>
<gene>
    <name evidence="1" type="ORF">IM676_03230</name>
</gene>
<reference evidence="2" key="1">
    <citation type="submission" date="2020-10" db="EMBL/GenBank/DDBJ databases">
        <title>Genome-based taxonomic classification of the species Anabaenopsis elenkinii.</title>
        <authorList>
            <person name="Delbaje E."/>
            <person name="Andreote A.P.D."/>
            <person name="Pellegrinetti T.A."/>
            <person name="Cruz R.B."/>
            <person name="Branco L.H.Z."/>
            <person name="Fiore M.F."/>
        </authorList>
    </citation>
    <scope>NUCLEOTIDE SEQUENCE [LARGE SCALE GENOMIC DNA]</scope>
    <source>
        <strain evidence="2">CCIBt3563</strain>
    </source>
</reference>
<keyword evidence="2" id="KW-1185">Reference proteome</keyword>
<evidence type="ECO:0000313" key="1">
    <source>
        <dbReference type="EMBL" id="QOV23350.1"/>
    </source>
</evidence>
<protein>
    <submittedName>
        <fullName evidence="1">Uncharacterized protein</fullName>
    </submittedName>
</protein>
<name>A0A7S6U2P7_9CYAN</name>
<dbReference type="EMBL" id="CP063311">
    <property type="protein sequence ID" value="QOV23350.1"/>
    <property type="molecule type" value="Genomic_DNA"/>
</dbReference>
<dbReference type="KEGG" id="aee:IM676_03230"/>
<accession>A0A7S6U2P7</accession>